<feature type="domain" description="Mce/MlaD" evidence="2">
    <location>
        <begin position="48"/>
        <end position="122"/>
    </location>
</feature>
<protein>
    <recommendedName>
        <fullName evidence="6">MCE family protein</fullName>
    </recommendedName>
</protein>
<keyword evidence="1" id="KW-1133">Transmembrane helix</keyword>
<dbReference type="Pfam" id="PF02470">
    <property type="entry name" value="MlaD"/>
    <property type="match status" value="1"/>
</dbReference>
<dbReference type="RefSeq" id="WP_153347804.1">
    <property type="nucleotide sequence ID" value="NZ_WEGI01000014.1"/>
</dbReference>
<dbReference type="EMBL" id="WEGI01000014">
    <property type="protein sequence ID" value="MQY30545.1"/>
    <property type="molecule type" value="Genomic_DNA"/>
</dbReference>
<dbReference type="OrthoDB" id="3456055at2"/>
<dbReference type="NCBIfam" id="TIGR00996">
    <property type="entry name" value="Mtu_fam_mce"/>
    <property type="match status" value="1"/>
</dbReference>
<dbReference type="PANTHER" id="PTHR33371:SF18">
    <property type="entry name" value="MCE-FAMILY PROTEIN MCE3C"/>
    <property type="match status" value="1"/>
</dbReference>
<dbReference type="GO" id="GO:0005576">
    <property type="term" value="C:extracellular region"/>
    <property type="evidence" value="ECO:0007669"/>
    <property type="project" value="TreeGrafter"/>
</dbReference>
<dbReference type="InterPro" id="IPR052336">
    <property type="entry name" value="MlaD_Phospholipid_Transporter"/>
</dbReference>
<keyword evidence="1" id="KW-0472">Membrane</keyword>
<evidence type="ECO:0000313" key="5">
    <source>
        <dbReference type="Proteomes" id="UP000431401"/>
    </source>
</evidence>
<name>A0A7K0DXV6_9NOCA</name>
<dbReference type="AlphaFoldDB" id="A0A7K0DXV6"/>
<organism evidence="4 5">
    <name type="scientific">Nocardia aurantia</name>
    <dbReference type="NCBI Taxonomy" id="2585199"/>
    <lineage>
        <taxon>Bacteria</taxon>
        <taxon>Bacillati</taxon>
        <taxon>Actinomycetota</taxon>
        <taxon>Actinomycetes</taxon>
        <taxon>Mycobacteriales</taxon>
        <taxon>Nocardiaceae</taxon>
        <taxon>Nocardia</taxon>
    </lineage>
</organism>
<reference evidence="4 5" key="1">
    <citation type="submission" date="2019-10" db="EMBL/GenBank/DDBJ databases">
        <title>Nocardia macrotermitis sp. nov. and Nocardia aurantia sp. nov., isolated from the gut of fungus growing-termite Macrotermes natalensis.</title>
        <authorList>
            <person name="Benndorf R."/>
            <person name="Schwitalla J."/>
            <person name="Martin K."/>
            <person name="De Beer W."/>
            <person name="Kaster A.-K."/>
            <person name="Vollmers J."/>
            <person name="Poulsen M."/>
            <person name="Beemelmanns C."/>
        </authorList>
    </citation>
    <scope>NUCLEOTIDE SEQUENCE [LARGE SCALE GENOMIC DNA]</scope>
    <source>
        <strain evidence="4 5">RB56</strain>
    </source>
</reference>
<feature type="domain" description="Mammalian cell entry C-terminal" evidence="3">
    <location>
        <begin position="129"/>
        <end position="297"/>
    </location>
</feature>
<comment type="caution">
    <text evidence="4">The sequence shown here is derived from an EMBL/GenBank/DDBJ whole genome shotgun (WGS) entry which is preliminary data.</text>
</comment>
<dbReference type="Proteomes" id="UP000431401">
    <property type="component" value="Unassembled WGS sequence"/>
</dbReference>
<gene>
    <name evidence="4" type="ORF">NRB56_61470</name>
</gene>
<dbReference type="InterPro" id="IPR024516">
    <property type="entry name" value="Mce_C"/>
</dbReference>
<dbReference type="Pfam" id="PF11887">
    <property type="entry name" value="Mce4_CUP1"/>
    <property type="match status" value="1"/>
</dbReference>
<feature type="transmembrane region" description="Helical" evidence="1">
    <location>
        <begin position="21"/>
        <end position="41"/>
    </location>
</feature>
<evidence type="ECO:0000313" key="4">
    <source>
        <dbReference type="EMBL" id="MQY30545.1"/>
    </source>
</evidence>
<sequence length="348" mass="36774">MPIRTWWRSARGRPLDSYDRVRLGAAAIVVLLVAVGITVYVNSLHLGQVTYRADFAQAAGVGAGDAVTDAGIQVGTVTGTRLAGDHVVVTMKIRSGVALGAETRAAIKLTTLLGSRYVELRPAGPGTLPGRTIAVSHTEVPYDLETALQAATTTFSQVDADRIATSMTTLSQQLQSVPALVPEVLRNVRDLSAVIAGRRAQIAALLTSTAQVTQVIRAQQADLAGLIGQGTAVLQEIATRHAALQRLIAAATTLVHELEPIAVGDQPQIQQLLTNLATMTHLIAAHDDLLRNILQILPVPWRYFSDATGTGAELIGNAPAGAFIDSFMCALSAKAQQANLTPYLKDCQ</sequence>
<keyword evidence="1" id="KW-0812">Transmembrane</keyword>
<evidence type="ECO:0008006" key="6">
    <source>
        <dbReference type="Google" id="ProtNLM"/>
    </source>
</evidence>
<dbReference type="InterPro" id="IPR003399">
    <property type="entry name" value="Mce/MlaD"/>
</dbReference>
<evidence type="ECO:0000256" key="1">
    <source>
        <dbReference type="SAM" id="Phobius"/>
    </source>
</evidence>
<evidence type="ECO:0000259" key="2">
    <source>
        <dbReference type="Pfam" id="PF02470"/>
    </source>
</evidence>
<evidence type="ECO:0000259" key="3">
    <source>
        <dbReference type="Pfam" id="PF11887"/>
    </source>
</evidence>
<accession>A0A7K0DXV6</accession>
<dbReference type="InterPro" id="IPR005693">
    <property type="entry name" value="Mce"/>
</dbReference>
<dbReference type="PANTHER" id="PTHR33371">
    <property type="entry name" value="INTERMEMBRANE PHOSPHOLIPID TRANSPORT SYSTEM BINDING PROTEIN MLAD-RELATED"/>
    <property type="match status" value="1"/>
</dbReference>
<keyword evidence="5" id="KW-1185">Reference proteome</keyword>
<proteinExistence type="predicted"/>